<sequence length="192" mass="21449">MNNDLKLPKTYKTLLMLALVFGPFFWLAFTDDGQQRTDLALMFVLGKPEFNPALDIFHSGLTEIKIRETFPKLNFQCAEGANPFGDRLCGAEIGSFNQIPASALTLFFLGERLTAAKIVYRQSYHQAIQDWVRQRVAGRDAAVQRPTAPADDLGVATEPVRDGALFFRDGELGKDDEPALLWISQVALDARR</sequence>
<gene>
    <name evidence="1" type="ORF">EDC35_11419</name>
</gene>
<dbReference type="OrthoDB" id="5765590at2"/>
<dbReference type="RefSeq" id="WP_132978647.1">
    <property type="nucleotide sequence ID" value="NZ_SMAO01000014.1"/>
</dbReference>
<reference evidence="1 2" key="1">
    <citation type="submission" date="2019-03" db="EMBL/GenBank/DDBJ databases">
        <title>Genomic Encyclopedia of Type Strains, Phase IV (KMG-IV): sequencing the most valuable type-strain genomes for metagenomic binning, comparative biology and taxonomic classification.</title>
        <authorList>
            <person name="Goeker M."/>
        </authorList>
    </citation>
    <scope>NUCLEOTIDE SEQUENCE [LARGE SCALE GENOMIC DNA]</scope>
    <source>
        <strain evidence="1 2">DSM 13587</strain>
    </source>
</reference>
<comment type="caution">
    <text evidence="1">The sequence shown here is derived from an EMBL/GenBank/DDBJ whole genome shotgun (WGS) entry which is preliminary data.</text>
</comment>
<organism evidence="1 2">
    <name type="scientific">Thiobaca trueperi</name>
    <dbReference type="NCBI Taxonomy" id="127458"/>
    <lineage>
        <taxon>Bacteria</taxon>
        <taxon>Pseudomonadati</taxon>
        <taxon>Pseudomonadota</taxon>
        <taxon>Gammaproteobacteria</taxon>
        <taxon>Chromatiales</taxon>
        <taxon>Chromatiaceae</taxon>
        <taxon>Thiobaca</taxon>
    </lineage>
</organism>
<evidence type="ECO:0000313" key="1">
    <source>
        <dbReference type="EMBL" id="TCT18117.1"/>
    </source>
</evidence>
<name>A0A4V2V0T1_9GAMM</name>
<protein>
    <submittedName>
        <fullName evidence="1">Uncharacterized protein</fullName>
    </submittedName>
</protein>
<keyword evidence="2" id="KW-1185">Reference proteome</keyword>
<evidence type="ECO:0000313" key="2">
    <source>
        <dbReference type="Proteomes" id="UP000295717"/>
    </source>
</evidence>
<dbReference type="AlphaFoldDB" id="A0A4V2V0T1"/>
<dbReference type="Proteomes" id="UP000295717">
    <property type="component" value="Unassembled WGS sequence"/>
</dbReference>
<dbReference type="EMBL" id="SMAO01000014">
    <property type="protein sequence ID" value="TCT18117.1"/>
    <property type="molecule type" value="Genomic_DNA"/>
</dbReference>
<accession>A0A4V2V0T1</accession>
<proteinExistence type="predicted"/>